<dbReference type="AlphaFoldDB" id="A0A3N4LD09"/>
<evidence type="ECO:0000313" key="3">
    <source>
        <dbReference type="Proteomes" id="UP000267821"/>
    </source>
</evidence>
<dbReference type="InParanoid" id="A0A3N4LD09"/>
<feature type="compositionally biased region" description="Polar residues" evidence="1">
    <location>
        <begin position="15"/>
        <end position="29"/>
    </location>
</feature>
<feature type="compositionally biased region" description="Basic and acidic residues" evidence="1">
    <location>
        <begin position="36"/>
        <end position="55"/>
    </location>
</feature>
<feature type="compositionally biased region" description="Polar residues" evidence="1">
    <location>
        <begin position="114"/>
        <end position="128"/>
    </location>
</feature>
<gene>
    <name evidence="2" type="ORF">L211DRAFT_842702</name>
</gene>
<feature type="compositionally biased region" description="Low complexity" evidence="1">
    <location>
        <begin position="62"/>
        <end position="74"/>
    </location>
</feature>
<keyword evidence="3" id="KW-1185">Reference proteome</keyword>
<accession>A0A3N4LD09</accession>
<dbReference type="OrthoDB" id="10302874at2759"/>
<proteinExistence type="predicted"/>
<evidence type="ECO:0000256" key="1">
    <source>
        <dbReference type="SAM" id="MobiDB-lite"/>
    </source>
</evidence>
<evidence type="ECO:0000313" key="2">
    <source>
        <dbReference type="EMBL" id="RPB19349.1"/>
    </source>
</evidence>
<feature type="region of interest" description="Disordered" evidence="1">
    <location>
        <begin position="1"/>
        <end position="169"/>
    </location>
</feature>
<protein>
    <submittedName>
        <fullName evidence="2">Uncharacterized protein</fullName>
    </submittedName>
</protein>
<organism evidence="2 3">
    <name type="scientific">Terfezia boudieri ATCC MYA-4762</name>
    <dbReference type="NCBI Taxonomy" id="1051890"/>
    <lineage>
        <taxon>Eukaryota</taxon>
        <taxon>Fungi</taxon>
        <taxon>Dikarya</taxon>
        <taxon>Ascomycota</taxon>
        <taxon>Pezizomycotina</taxon>
        <taxon>Pezizomycetes</taxon>
        <taxon>Pezizales</taxon>
        <taxon>Pezizaceae</taxon>
        <taxon>Terfezia</taxon>
    </lineage>
</organism>
<sequence length="368" mass="40235">MPPRRASPREEIKAYNSSARSTTSTVHSNPRSLPRTRTDSSTRDRTRARAPDPPRKSVQHNSSRSSPTPSRPTRVGANKEAAAVSTPVKSPAPVITPTVSPLSECESPVLPATSLMSTASQPSASTGSMMPPALPKTPLKENVPMQQAFSGPEDPTTPAPTNKRRRVDDEPQAAINAAPDNFQPQTFNSPSSIHGSNIPPALHAALLVRGPSLQMAPQTSGPGPNYPGSKIKVLRIVTHDVKLTSYTKSIVIHNPFPNGQIPAYSFVRHLCEQRWPEKHEAFRHMCDRMDMGMPNSEDSYKAMAIRNAAAIGGPVAKGGPIRMMQLFGLEFTMEVCSEEEWGFFWDEVLLQEPEDCLLTIFMAFHTKQ</sequence>
<dbReference type="EMBL" id="ML121590">
    <property type="protein sequence ID" value="RPB19349.1"/>
    <property type="molecule type" value="Genomic_DNA"/>
</dbReference>
<name>A0A3N4LD09_9PEZI</name>
<reference evidence="2 3" key="1">
    <citation type="journal article" date="2018" name="Nat. Ecol. Evol.">
        <title>Pezizomycetes genomes reveal the molecular basis of ectomycorrhizal truffle lifestyle.</title>
        <authorList>
            <person name="Murat C."/>
            <person name="Payen T."/>
            <person name="Noel B."/>
            <person name="Kuo A."/>
            <person name="Morin E."/>
            <person name="Chen J."/>
            <person name="Kohler A."/>
            <person name="Krizsan K."/>
            <person name="Balestrini R."/>
            <person name="Da Silva C."/>
            <person name="Montanini B."/>
            <person name="Hainaut M."/>
            <person name="Levati E."/>
            <person name="Barry K.W."/>
            <person name="Belfiori B."/>
            <person name="Cichocki N."/>
            <person name="Clum A."/>
            <person name="Dockter R.B."/>
            <person name="Fauchery L."/>
            <person name="Guy J."/>
            <person name="Iotti M."/>
            <person name="Le Tacon F."/>
            <person name="Lindquist E.A."/>
            <person name="Lipzen A."/>
            <person name="Malagnac F."/>
            <person name="Mello A."/>
            <person name="Molinier V."/>
            <person name="Miyauchi S."/>
            <person name="Poulain J."/>
            <person name="Riccioni C."/>
            <person name="Rubini A."/>
            <person name="Sitrit Y."/>
            <person name="Splivallo R."/>
            <person name="Traeger S."/>
            <person name="Wang M."/>
            <person name="Zifcakova L."/>
            <person name="Wipf D."/>
            <person name="Zambonelli A."/>
            <person name="Paolocci F."/>
            <person name="Nowrousian M."/>
            <person name="Ottonello S."/>
            <person name="Baldrian P."/>
            <person name="Spatafora J.W."/>
            <person name="Henrissat B."/>
            <person name="Nagy L.G."/>
            <person name="Aury J.M."/>
            <person name="Wincker P."/>
            <person name="Grigoriev I.V."/>
            <person name="Bonfante P."/>
            <person name="Martin F.M."/>
        </authorList>
    </citation>
    <scope>NUCLEOTIDE SEQUENCE [LARGE SCALE GENOMIC DNA]</scope>
    <source>
        <strain evidence="2 3">ATCC MYA-4762</strain>
    </source>
</reference>
<dbReference type="Proteomes" id="UP000267821">
    <property type="component" value="Unassembled WGS sequence"/>
</dbReference>